<evidence type="ECO:0008006" key="3">
    <source>
        <dbReference type="Google" id="ProtNLM"/>
    </source>
</evidence>
<dbReference type="Gene3D" id="3.40.50.1820">
    <property type="entry name" value="alpha/beta hydrolase"/>
    <property type="match status" value="1"/>
</dbReference>
<dbReference type="InterPro" id="IPR029058">
    <property type="entry name" value="AB_hydrolase_fold"/>
</dbReference>
<sequence length="155" mass="16992">MFSTLRCLNHSNAVKEASASGQSSLQFDSQCTRELPPLIDKYFTTSGRNAIAGFSMAGTTTLALAATSGDLYSSVAAYSGCAQISDPVGKEFVRLTVETWGWAHLENMYGAANDPRWAPNDPYVQAEALRSADRRVPRQPVIRPGQHAEFWRFSN</sequence>
<protein>
    <recommendedName>
        <fullName evidence="3">Esterase family protein</fullName>
    </recommendedName>
</protein>
<dbReference type="OrthoDB" id="4510758at2"/>
<dbReference type="Pfam" id="PF00756">
    <property type="entry name" value="Esterase"/>
    <property type="match status" value="1"/>
</dbReference>
<proteinExistence type="predicted"/>
<dbReference type="EMBL" id="VXLC01000051">
    <property type="protein sequence ID" value="KAA8877300.1"/>
    <property type="molecule type" value="Genomic_DNA"/>
</dbReference>
<name>A0A5N0DLG9_9NOCA</name>
<gene>
    <name evidence="1" type="ORF">F3087_44815</name>
</gene>
<dbReference type="SUPFAM" id="SSF53474">
    <property type="entry name" value="alpha/beta-Hydrolases"/>
    <property type="match status" value="1"/>
</dbReference>
<dbReference type="InterPro" id="IPR000801">
    <property type="entry name" value="Esterase-like"/>
</dbReference>
<reference evidence="1 2" key="1">
    <citation type="submission" date="2019-09" db="EMBL/GenBank/DDBJ databases">
        <authorList>
            <person name="Wang X."/>
        </authorList>
    </citation>
    <scope>NUCLEOTIDE SEQUENCE [LARGE SCALE GENOMIC DNA]</scope>
    <source>
        <strain evidence="1 2">CICC 11023</strain>
    </source>
</reference>
<dbReference type="AlphaFoldDB" id="A0A5N0DLG9"/>
<accession>A0A5N0DLG9</accession>
<comment type="caution">
    <text evidence="1">The sequence shown here is derived from an EMBL/GenBank/DDBJ whole genome shotgun (WGS) entry which is preliminary data.</text>
</comment>
<evidence type="ECO:0000313" key="1">
    <source>
        <dbReference type="EMBL" id="KAA8877300.1"/>
    </source>
</evidence>
<dbReference type="Proteomes" id="UP000323876">
    <property type="component" value="Unassembled WGS sequence"/>
</dbReference>
<keyword evidence="2" id="KW-1185">Reference proteome</keyword>
<dbReference type="RefSeq" id="WP_150408310.1">
    <property type="nucleotide sequence ID" value="NZ_VXLC01000051.1"/>
</dbReference>
<organism evidence="1 2">
    <name type="scientific">Nocardia colli</name>
    <dbReference type="NCBI Taxonomy" id="2545717"/>
    <lineage>
        <taxon>Bacteria</taxon>
        <taxon>Bacillati</taxon>
        <taxon>Actinomycetota</taxon>
        <taxon>Actinomycetes</taxon>
        <taxon>Mycobacteriales</taxon>
        <taxon>Nocardiaceae</taxon>
        <taxon>Nocardia</taxon>
    </lineage>
</organism>
<evidence type="ECO:0000313" key="2">
    <source>
        <dbReference type="Proteomes" id="UP000323876"/>
    </source>
</evidence>